<reference evidence="1" key="1">
    <citation type="submission" date="2023-03" db="EMBL/GenBank/DDBJ databases">
        <authorList>
            <person name="Liu Z."/>
        </authorList>
    </citation>
    <scope>NUCLEOTIDE SEQUENCE</scope>
    <source>
        <strain evidence="1">Bc006</strain>
    </source>
</reference>
<dbReference type="Proteomes" id="UP001221092">
    <property type="component" value="Chromosome"/>
</dbReference>
<evidence type="ECO:0000313" key="2">
    <source>
        <dbReference type="Proteomes" id="UP001221092"/>
    </source>
</evidence>
<dbReference type="AlphaFoldDB" id="A0AAX3Q7N5"/>
<dbReference type="EMBL" id="CP119629">
    <property type="protein sequence ID" value="WES06019.1"/>
    <property type="molecule type" value="Genomic_DNA"/>
</dbReference>
<protein>
    <submittedName>
        <fullName evidence="1">Uncharacterized protein</fullName>
    </submittedName>
</protein>
<gene>
    <name evidence="1" type="ORF">P3K65_22175</name>
</gene>
<organism evidence="1 2">
    <name type="scientific">Bacillus paranthracis</name>
    <dbReference type="NCBI Taxonomy" id="2026186"/>
    <lineage>
        <taxon>Bacteria</taxon>
        <taxon>Bacillati</taxon>
        <taxon>Bacillota</taxon>
        <taxon>Bacilli</taxon>
        <taxon>Bacillales</taxon>
        <taxon>Bacillaceae</taxon>
        <taxon>Bacillus</taxon>
        <taxon>Bacillus cereus group</taxon>
    </lineage>
</organism>
<sequence length="234" mass="26165">MSEVVQLVQLVSQEATVVVNGSSRYNGGKFDEVMVRTTIVTNGPLTENYYVPNGNSLSKEAMALIQNQGLEFRPYRETELLEGTEDVIDVAKAGDVVGTERDIARLLLRSSLVSVPLQQIAQLENGQFVYEVKYEYKLFPVLNDTYEFQIRLPFDGTQIINGSEVKLTVLTPIGGNIDENATKGIDENGQEIQEVVQQLVQTGRSVTTFQYRLDPLFTVRYVHTTPVLSNLINQ</sequence>
<name>A0AAX3Q7N5_9BACI</name>
<dbReference type="RefSeq" id="WP_276105224.1">
    <property type="nucleotide sequence ID" value="NZ_CP119629.1"/>
</dbReference>
<evidence type="ECO:0000313" key="1">
    <source>
        <dbReference type="EMBL" id="WES06019.1"/>
    </source>
</evidence>
<proteinExistence type="predicted"/>
<accession>A0AAX3Q7N5</accession>